<dbReference type="InterPro" id="IPR036388">
    <property type="entry name" value="WH-like_DNA-bd_sf"/>
</dbReference>
<dbReference type="PANTHER" id="PTHR43547">
    <property type="entry name" value="TWO-COMPONENT HISTIDINE KINASE"/>
    <property type="match status" value="1"/>
</dbReference>
<feature type="domain" description="HTH luxR-type" evidence="4">
    <location>
        <begin position="861"/>
        <end position="918"/>
    </location>
</feature>
<dbReference type="Gene3D" id="2.130.10.10">
    <property type="entry name" value="YVTN repeat-like/Quinoprotein amine dehydrogenase"/>
    <property type="match status" value="1"/>
</dbReference>
<accession>A0ABT8RR56</accession>
<dbReference type="Gene3D" id="1.10.10.10">
    <property type="entry name" value="Winged helix-like DNA-binding domain superfamily/Winged helix DNA-binding domain"/>
    <property type="match status" value="1"/>
</dbReference>
<dbReference type="RefSeq" id="WP_304436314.1">
    <property type="nucleotide sequence ID" value="NZ_JAUKUC010000001.1"/>
</dbReference>
<evidence type="ECO:0000259" key="4">
    <source>
        <dbReference type="SMART" id="SM00421"/>
    </source>
</evidence>
<keyword evidence="1" id="KW-0597">Phosphoprotein</keyword>
<evidence type="ECO:0000256" key="3">
    <source>
        <dbReference type="SAM" id="Phobius"/>
    </source>
</evidence>
<evidence type="ECO:0000313" key="7">
    <source>
        <dbReference type="Proteomes" id="UP001168579"/>
    </source>
</evidence>
<feature type="coiled-coil region" evidence="2">
    <location>
        <begin position="752"/>
        <end position="791"/>
    </location>
</feature>
<dbReference type="Pfam" id="PF07495">
    <property type="entry name" value="Y_Y_Y"/>
    <property type="match status" value="1"/>
</dbReference>
<protein>
    <submittedName>
        <fullName evidence="5">Triple tyrosine motif-containing protein</fullName>
    </submittedName>
</protein>
<dbReference type="InterPro" id="IPR011123">
    <property type="entry name" value="Y_Y_Y"/>
</dbReference>
<organism evidence="5 7">
    <name type="scientific">Maribacter confluentis</name>
    <dbReference type="NCBI Taxonomy" id="1656093"/>
    <lineage>
        <taxon>Bacteria</taxon>
        <taxon>Pseudomonadati</taxon>
        <taxon>Bacteroidota</taxon>
        <taxon>Flavobacteriia</taxon>
        <taxon>Flavobacteriales</taxon>
        <taxon>Flavobacteriaceae</taxon>
        <taxon>Maribacter</taxon>
    </lineage>
</organism>
<proteinExistence type="predicted"/>
<keyword evidence="3" id="KW-1133">Transmembrane helix</keyword>
<evidence type="ECO:0000256" key="1">
    <source>
        <dbReference type="ARBA" id="ARBA00022553"/>
    </source>
</evidence>
<keyword evidence="3" id="KW-0472">Membrane</keyword>
<dbReference type="Gene3D" id="2.60.40.10">
    <property type="entry name" value="Immunoglobulins"/>
    <property type="match status" value="1"/>
</dbReference>
<dbReference type="PANTHER" id="PTHR43547:SF2">
    <property type="entry name" value="HYBRID SIGNAL TRANSDUCTION HISTIDINE KINASE C"/>
    <property type="match status" value="1"/>
</dbReference>
<reference evidence="5" key="1">
    <citation type="journal article" date="2014" name="Int. J. Syst. Evol. Microbiol.">
        <title>Complete genome of a new Firmicutes species belonging to the dominant human colonic microbiota ('Ruminococcus bicirculans') reveals two chromosomes and a selective capacity to utilize plant glucans.</title>
        <authorList>
            <consortium name="NISC Comparative Sequencing Program"/>
            <person name="Wegmann U."/>
            <person name="Louis P."/>
            <person name="Goesmann A."/>
            <person name="Henrissat B."/>
            <person name="Duncan S.H."/>
            <person name="Flint H.J."/>
        </authorList>
    </citation>
    <scope>NUCLEOTIDE SEQUENCE</scope>
    <source>
        <strain evidence="5">CECT 8869</strain>
    </source>
</reference>
<dbReference type="InterPro" id="IPR013783">
    <property type="entry name" value="Ig-like_fold"/>
</dbReference>
<evidence type="ECO:0000313" key="6">
    <source>
        <dbReference type="EMBL" id="MDO1514858.1"/>
    </source>
</evidence>
<dbReference type="SMART" id="SM00421">
    <property type="entry name" value="HTH_LUXR"/>
    <property type="match status" value="1"/>
</dbReference>
<dbReference type="EMBL" id="JAUKUC010000001">
    <property type="protein sequence ID" value="MDO1513408.1"/>
    <property type="molecule type" value="Genomic_DNA"/>
</dbReference>
<keyword evidence="2" id="KW-0175">Coiled coil</keyword>
<reference evidence="5" key="2">
    <citation type="submission" date="2023-06" db="EMBL/GenBank/DDBJ databases">
        <authorList>
            <person name="Lucena T."/>
            <person name="Sun Q."/>
        </authorList>
    </citation>
    <scope>NUCLEOTIDE SEQUENCE</scope>
    <source>
        <strain evidence="5">CECT 8869</strain>
    </source>
</reference>
<keyword evidence="3" id="KW-0812">Transmembrane</keyword>
<feature type="transmembrane region" description="Helical" evidence="3">
    <location>
        <begin position="718"/>
        <end position="739"/>
    </location>
</feature>
<dbReference type="EMBL" id="JAUKUC010000006">
    <property type="protein sequence ID" value="MDO1514858.1"/>
    <property type="molecule type" value="Genomic_DNA"/>
</dbReference>
<keyword evidence="7" id="KW-1185">Reference proteome</keyword>
<dbReference type="InterPro" id="IPR000792">
    <property type="entry name" value="Tscrpt_reg_LuxR_C"/>
</dbReference>
<comment type="caution">
    <text evidence="5">The sequence shown here is derived from an EMBL/GenBank/DDBJ whole genome shotgun (WGS) entry which is preliminary data.</text>
</comment>
<dbReference type="SUPFAM" id="SSF46894">
    <property type="entry name" value="C-terminal effector domain of the bipartite response regulators"/>
    <property type="match status" value="1"/>
</dbReference>
<gene>
    <name evidence="5" type="ORF">Q2T41_12145</name>
    <name evidence="6" type="ORF">Q2T41_19735</name>
</gene>
<name>A0ABT8RR56_9FLAO</name>
<sequence>MAIWGVKSQDLPPIQNYAPLTYAAGNQNWGVSQGQDKSIYIANNSGLLMYNGTKWVLYPSPNGTPLKSVRVIGDRIYTGCYMEFGYWTRDALGQLEYVSISSKLTQPIEEDEHFWTITQFNDWVLFRSLDRIYSYHIKNGTIDIINAKTTRATLFEVDRRIYFQSIGKGLFTVENGRSVLVSDDDILKNDIVIGAFSFQQAILLITEQHGCYLLRGNKLEKWATANDSLLPNIKVYSTLKLHDGSIVLGTISKGLFIIDKRGIVTAHIDQEQGIHNNTVLSMYQDMDKNLWLGLDNGLSVINLETPFREYVDHVGELGVVYTAILYKDVLYLGTNQGLFYRSNTDKFKRIEGTQGQVWLLKNIDGTLFCGHHTGTFVVRENTVEKISDYPGTWDIHPMPGTENLLLQGNYEGLSVLKKVGNDWTFENVIDGFESSSRFFEFVDDHQVLVNHDYKGIFDVRLNSDYTKVLSVKQKDSKGTGSSLVAYHDDLIYTTVNGVFKYDKNGNEFLRDTVLNSKFFENDDAIIGVLKPTDNNERLWGFSNDNIINVSPGIMNGSPEQVKIPIPKFFRNGMGVVGFESIVGLGDQTYLIGTSNGYVTLNLDKVLPKSYSVSVTSISKEFYDAPSIHIPIKDNTLFDYTENNLKFQYNVPEYDKFTEVYYQYKLDGLYTDWSSWSTVPEVSFKNLPFGNYTLQIRAKVGNALVDNVATYNFKIERPWYLSIYVIIIYVLLGLLLLIVVHKLYKSFYKKQQEQILKANKKRLKRKKLKAQKKIIQIKNEQLQDLIESKNRELAISTMSIIKKNEFLNAIKDKLKDGPVNAQIKSVIKTIDRNINNEDDWKFFENAFNNADKDFLKKIKSLHPELSSNDLRLCAYLRLNLSSKEIAPLLNISLRSVEVKRYRLRKKMNLLHEEGLTDYIMSL</sequence>
<evidence type="ECO:0000313" key="5">
    <source>
        <dbReference type="EMBL" id="MDO1513408.1"/>
    </source>
</evidence>
<dbReference type="Proteomes" id="UP001168579">
    <property type="component" value="Unassembled WGS sequence"/>
</dbReference>
<dbReference type="InterPro" id="IPR016032">
    <property type="entry name" value="Sig_transdc_resp-reg_C-effctor"/>
</dbReference>
<dbReference type="InterPro" id="IPR015943">
    <property type="entry name" value="WD40/YVTN_repeat-like_dom_sf"/>
</dbReference>
<evidence type="ECO:0000256" key="2">
    <source>
        <dbReference type="SAM" id="Coils"/>
    </source>
</evidence>